<dbReference type="RefSeq" id="WP_067757314.1">
    <property type="nucleotide sequence ID" value="NZ_CP015772.1"/>
</dbReference>
<dbReference type="OrthoDB" id="955411at2"/>
<reference evidence="1 2" key="1">
    <citation type="submission" date="2016-05" db="EMBL/GenBank/DDBJ databases">
        <title>Niabella ginsenosidivorans BS26 whole genome sequencing.</title>
        <authorList>
            <person name="Im W.T."/>
            <person name="Siddiqi M.Z."/>
        </authorList>
    </citation>
    <scope>NUCLEOTIDE SEQUENCE [LARGE SCALE GENOMIC DNA]</scope>
    <source>
        <strain evidence="1 2">BS26</strain>
    </source>
</reference>
<organism evidence="1 2">
    <name type="scientific">Niabella ginsenosidivorans</name>
    <dbReference type="NCBI Taxonomy" id="1176587"/>
    <lineage>
        <taxon>Bacteria</taxon>
        <taxon>Pseudomonadati</taxon>
        <taxon>Bacteroidota</taxon>
        <taxon>Chitinophagia</taxon>
        <taxon>Chitinophagales</taxon>
        <taxon>Chitinophagaceae</taxon>
        <taxon>Niabella</taxon>
    </lineage>
</organism>
<evidence type="ECO:0000313" key="1">
    <source>
        <dbReference type="EMBL" id="ANH81980.1"/>
    </source>
</evidence>
<protein>
    <recommendedName>
        <fullName evidence="3">DUF4410 domain-containing protein</fullName>
    </recommendedName>
</protein>
<name>A0A1A9I5L2_9BACT</name>
<dbReference type="EMBL" id="CP015772">
    <property type="protein sequence ID" value="ANH81980.1"/>
    <property type="molecule type" value="Genomic_DNA"/>
</dbReference>
<dbReference type="KEGG" id="nia:A8C56_14275"/>
<dbReference type="STRING" id="1176587.A8C56_14275"/>
<gene>
    <name evidence="1" type="ORF">A8C56_14275</name>
</gene>
<dbReference type="Proteomes" id="UP000077667">
    <property type="component" value="Chromosome"/>
</dbReference>
<accession>A0A1A9I5L2</accession>
<evidence type="ECO:0008006" key="3">
    <source>
        <dbReference type="Google" id="ProtNLM"/>
    </source>
</evidence>
<evidence type="ECO:0000313" key="2">
    <source>
        <dbReference type="Proteomes" id="UP000077667"/>
    </source>
</evidence>
<keyword evidence="2" id="KW-1185">Reference proteome</keyword>
<proteinExistence type="predicted"/>
<dbReference type="AlphaFoldDB" id="A0A1A9I5L2"/>
<sequence>MKGLRTVVLLITLLVIGNTIKGQQFLQQGSKIYVSSVNKQEHAGTVKDEMIRQLEEWGYWKVVRSKKEADLVLDLNVQTHRGMTAWSWGGVTVRAAASIEDPSGETLWQSREYRANPNGTNGFNTAQATVRKIVGEMQKRFGRER</sequence>